<dbReference type="PhylomeDB" id="A0A061BCB0"/>
<gene>
    <name evidence="1" type="ORF">CYFA0S_33e00474g</name>
</gene>
<name>A0A061BCB0_CYBFA</name>
<organism evidence="1">
    <name type="scientific">Cyberlindnera fabianii</name>
    <name type="common">Yeast</name>
    <name type="synonym">Hansenula fabianii</name>
    <dbReference type="NCBI Taxonomy" id="36022"/>
    <lineage>
        <taxon>Eukaryota</taxon>
        <taxon>Fungi</taxon>
        <taxon>Dikarya</taxon>
        <taxon>Ascomycota</taxon>
        <taxon>Saccharomycotina</taxon>
        <taxon>Saccharomycetes</taxon>
        <taxon>Phaffomycetales</taxon>
        <taxon>Phaffomycetaceae</taxon>
        <taxon>Cyberlindnera</taxon>
    </lineage>
</organism>
<dbReference type="PANTHER" id="PTHR28271:SF1">
    <property type="entry name" value="LARGE RIBOSOMAL SUBUNIT PROTEIN ML60"/>
    <property type="match status" value="1"/>
</dbReference>
<protein>
    <submittedName>
        <fullName evidence="1">CYFA0S33e00474g1_1</fullName>
    </submittedName>
</protein>
<accession>A0A061BCB0</accession>
<dbReference type="EMBL" id="LK052918">
    <property type="protein sequence ID" value="CDR47563.1"/>
    <property type="molecule type" value="Genomic_DNA"/>
</dbReference>
<proteinExistence type="predicted"/>
<dbReference type="GO" id="GO:0003735">
    <property type="term" value="F:structural constituent of ribosome"/>
    <property type="evidence" value="ECO:0007669"/>
    <property type="project" value="TreeGrafter"/>
</dbReference>
<dbReference type="VEuPathDB" id="FungiDB:BON22_5484"/>
<dbReference type="AlphaFoldDB" id="A0A061BCB0"/>
<dbReference type="PANTHER" id="PTHR28271">
    <property type="entry name" value="54S RIBOSOMAL PROTEIN L31, MITOCHONDRIAL"/>
    <property type="match status" value="1"/>
</dbReference>
<reference evidence="1" key="1">
    <citation type="journal article" date="2014" name="Genome Announc.">
        <title>Genome sequence of the yeast Cyberlindnera fabianii (Hansenula fabianii).</title>
        <authorList>
            <person name="Freel K.C."/>
            <person name="Sarilar V."/>
            <person name="Neuveglise C."/>
            <person name="Devillers H."/>
            <person name="Friedrich A."/>
            <person name="Schacherer J."/>
        </authorList>
    </citation>
    <scope>NUCLEOTIDE SEQUENCE</scope>
    <source>
        <strain evidence="1">YJS4271</strain>
    </source>
</reference>
<dbReference type="Pfam" id="PF09784">
    <property type="entry name" value="L31"/>
    <property type="match status" value="1"/>
</dbReference>
<dbReference type="GO" id="GO:0005762">
    <property type="term" value="C:mitochondrial large ribosomal subunit"/>
    <property type="evidence" value="ECO:0007669"/>
    <property type="project" value="TreeGrafter"/>
</dbReference>
<evidence type="ECO:0000313" key="1">
    <source>
        <dbReference type="EMBL" id="CDR47563.1"/>
    </source>
</evidence>
<dbReference type="OrthoDB" id="2332379at2759"/>
<sequence>MFGPFRSTKTLLGGLLWKIPHTMSSHQKYRHRKRLQSVDRVIASVFDGLKGKTEYQSDAKHLIAKYAKLPTEAEMKPLDKYTVFDRFEKGYRKSVHRTPKWTKKTQRVNPEYF</sequence>
<dbReference type="InterPro" id="IPR016340">
    <property type="entry name" value="Ribosomal_mL60"/>
</dbReference>